<accession>A0A0D3IVK1</accession>
<dbReference type="SUPFAM" id="SSF48403">
    <property type="entry name" value="Ankyrin repeat"/>
    <property type="match status" value="1"/>
</dbReference>
<evidence type="ECO:0008006" key="4">
    <source>
        <dbReference type="Google" id="ProtNLM"/>
    </source>
</evidence>
<dbReference type="RefSeq" id="XP_005767715.1">
    <property type="nucleotide sequence ID" value="XM_005767658.1"/>
</dbReference>
<feature type="compositionally biased region" description="Low complexity" evidence="1">
    <location>
        <begin position="329"/>
        <end position="345"/>
    </location>
</feature>
<organism evidence="2 3">
    <name type="scientific">Emiliania huxleyi (strain CCMP1516)</name>
    <dbReference type="NCBI Taxonomy" id="280463"/>
    <lineage>
        <taxon>Eukaryota</taxon>
        <taxon>Haptista</taxon>
        <taxon>Haptophyta</taxon>
        <taxon>Prymnesiophyceae</taxon>
        <taxon>Isochrysidales</taxon>
        <taxon>Noelaerhabdaceae</taxon>
        <taxon>Emiliania</taxon>
    </lineage>
</organism>
<feature type="region of interest" description="Disordered" evidence="1">
    <location>
        <begin position="329"/>
        <end position="352"/>
    </location>
</feature>
<feature type="region of interest" description="Disordered" evidence="1">
    <location>
        <begin position="95"/>
        <end position="153"/>
    </location>
</feature>
<evidence type="ECO:0000313" key="3">
    <source>
        <dbReference type="Proteomes" id="UP000013827"/>
    </source>
</evidence>
<evidence type="ECO:0000313" key="2">
    <source>
        <dbReference type="EnsemblProtists" id="EOD15286"/>
    </source>
</evidence>
<proteinExistence type="predicted"/>
<dbReference type="PaxDb" id="2903-EOD15286"/>
<dbReference type="Gene3D" id="1.25.40.20">
    <property type="entry name" value="Ankyrin repeat-containing domain"/>
    <property type="match status" value="1"/>
</dbReference>
<reference evidence="2" key="2">
    <citation type="submission" date="2024-10" db="UniProtKB">
        <authorList>
            <consortium name="EnsemblProtists"/>
        </authorList>
    </citation>
    <scope>IDENTIFICATION</scope>
</reference>
<reference evidence="3" key="1">
    <citation type="journal article" date="2013" name="Nature">
        <title>Pan genome of the phytoplankton Emiliania underpins its global distribution.</title>
        <authorList>
            <person name="Read B.A."/>
            <person name="Kegel J."/>
            <person name="Klute M.J."/>
            <person name="Kuo A."/>
            <person name="Lefebvre S.C."/>
            <person name="Maumus F."/>
            <person name="Mayer C."/>
            <person name="Miller J."/>
            <person name="Monier A."/>
            <person name="Salamov A."/>
            <person name="Young J."/>
            <person name="Aguilar M."/>
            <person name="Claverie J.M."/>
            <person name="Frickenhaus S."/>
            <person name="Gonzalez K."/>
            <person name="Herman E.K."/>
            <person name="Lin Y.C."/>
            <person name="Napier J."/>
            <person name="Ogata H."/>
            <person name="Sarno A.F."/>
            <person name="Shmutz J."/>
            <person name="Schroeder D."/>
            <person name="de Vargas C."/>
            <person name="Verret F."/>
            <person name="von Dassow P."/>
            <person name="Valentin K."/>
            <person name="Van de Peer Y."/>
            <person name="Wheeler G."/>
            <person name="Dacks J.B."/>
            <person name="Delwiche C.F."/>
            <person name="Dyhrman S.T."/>
            <person name="Glockner G."/>
            <person name="John U."/>
            <person name="Richards T."/>
            <person name="Worden A.Z."/>
            <person name="Zhang X."/>
            <person name="Grigoriev I.V."/>
            <person name="Allen A.E."/>
            <person name="Bidle K."/>
            <person name="Borodovsky M."/>
            <person name="Bowler C."/>
            <person name="Brownlee C."/>
            <person name="Cock J.M."/>
            <person name="Elias M."/>
            <person name="Gladyshev V.N."/>
            <person name="Groth M."/>
            <person name="Guda C."/>
            <person name="Hadaegh A."/>
            <person name="Iglesias-Rodriguez M.D."/>
            <person name="Jenkins J."/>
            <person name="Jones B.M."/>
            <person name="Lawson T."/>
            <person name="Leese F."/>
            <person name="Lindquist E."/>
            <person name="Lobanov A."/>
            <person name="Lomsadze A."/>
            <person name="Malik S.B."/>
            <person name="Marsh M.E."/>
            <person name="Mackinder L."/>
            <person name="Mock T."/>
            <person name="Mueller-Roeber B."/>
            <person name="Pagarete A."/>
            <person name="Parker M."/>
            <person name="Probert I."/>
            <person name="Quesneville H."/>
            <person name="Raines C."/>
            <person name="Rensing S.A."/>
            <person name="Riano-Pachon D.M."/>
            <person name="Richier S."/>
            <person name="Rokitta S."/>
            <person name="Shiraiwa Y."/>
            <person name="Soanes D.M."/>
            <person name="van der Giezen M."/>
            <person name="Wahlund T.M."/>
            <person name="Williams B."/>
            <person name="Wilson W."/>
            <person name="Wolfe G."/>
            <person name="Wurch L.L."/>
        </authorList>
    </citation>
    <scope>NUCLEOTIDE SEQUENCE</scope>
</reference>
<dbReference type="Proteomes" id="UP000013827">
    <property type="component" value="Unassembled WGS sequence"/>
</dbReference>
<dbReference type="GeneID" id="17261432"/>
<dbReference type="HOGENOM" id="CLU_607544_0_0_1"/>
<protein>
    <recommendedName>
        <fullName evidence="4">ANK_REP_REGION domain-containing protein</fullName>
    </recommendedName>
</protein>
<evidence type="ECO:0000256" key="1">
    <source>
        <dbReference type="SAM" id="MobiDB-lite"/>
    </source>
</evidence>
<feature type="region of interest" description="Disordered" evidence="1">
    <location>
        <begin position="425"/>
        <end position="451"/>
    </location>
</feature>
<dbReference type="AlphaFoldDB" id="A0A0D3IVK1"/>
<feature type="compositionally biased region" description="Basic and acidic residues" evidence="1">
    <location>
        <begin position="437"/>
        <end position="451"/>
    </location>
</feature>
<dbReference type="KEGG" id="ehx:EMIHUDRAFT_436756"/>
<name>A0A0D3IVK1_EMIH1</name>
<keyword evidence="3" id="KW-1185">Reference proteome</keyword>
<dbReference type="EnsemblProtists" id="EOD15286">
    <property type="protein sequence ID" value="EOD15286"/>
    <property type="gene ID" value="EMIHUDRAFT_436756"/>
</dbReference>
<dbReference type="InterPro" id="IPR036770">
    <property type="entry name" value="Ankyrin_rpt-contain_sf"/>
</dbReference>
<sequence length="451" mass="46102">MVDSELHAAAAEGDIKRCATLLAGDSPPLPNAPDSEGRSAIFYAQVRGHAGVAKLLSTNGWTPMPEHNLWLGGPGGRAMWWSAGSWAVARPIAAQRSIPSQPQSGRAKASKRLERRLSGHRSGLSGRYGPSGPAHPWYRRKTAGESAAARANKKPGLNVSDVAEMHKRTGTERLIEAQLDFLARAAAPASCDAADEGEGEAAAPRSSRTAMLGEVARVVVARRPIWLDGSWKVVEPEPATRDESAMLCAGQELLLGAISEEFDGDVEWPALAAERAPLGWVLLSSDAVEADSDAASSFADAFDSCSDLDSEAGELVDFAPLAQSVAAGDDASASGDDASAEAASAAPPPTAGAWRGAVATRAAVGLGGAPAVFRPSDAAVAARAARMAVAPAAAAAAAAPAEGAPVAGEGAPALSDSAGLKDARHVARGSKCMSHAAVEKRAAAKAKRETR</sequence>